<gene>
    <name evidence="1" type="ORF">BBBOND_0207320</name>
</gene>
<protein>
    <submittedName>
        <fullName evidence="1">Uncharacterized protein</fullName>
    </submittedName>
</protein>
<evidence type="ECO:0000313" key="1">
    <source>
        <dbReference type="EMBL" id="CDR95576.1"/>
    </source>
</evidence>
<sequence length="138" mass="15564">MRPSPTSLRMLKRELAMAISFPSLGSSHTRPLPHFSTDAAKRFCNLRFWSTDEAGEKCNTYHPGAKPLRVPMSDKIKPANDVNWVAANRKQCTSAGDGLRRHGLLGPPRSREYSHTNAKRTYFVHLALLLIRQLPLVE</sequence>
<dbReference type="GeneID" id="24564117"/>
<reference evidence="2" key="1">
    <citation type="submission" date="2014-06" db="EMBL/GenBank/DDBJ databases">
        <authorList>
            <person name="Aslett M."/>
            <person name="De Silva N."/>
        </authorList>
    </citation>
    <scope>NUCLEOTIDE SEQUENCE [LARGE SCALE GENOMIC DNA]</scope>
    <source>
        <strain evidence="2">Bond</strain>
    </source>
</reference>
<name>A0A061D4B0_BABBI</name>
<accession>A0A061D4B0</accession>
<dbReference type="KEGG" id="bbig:BBBOND_0207320"/>
<dbReference type="AlphaFoldDB" id="A0A061D4B0"/>
<dbReference type="RefSeq" id="XP_012767762.1">
    <property type="nucleotide sequence ID" value="XM_012912308.1"/>
</dbReference>
<proteinExistence type="predicted"/>
<evidence type="ECO:0000313" key="2">
    <source>
        <dbReference type="Proteomes" id="UP000033188"/>
    </source>
</evidence>
<dbReference type="VEuPathDB" id="PiroplasmaDB:BBBOND_0207320"/>
<organism evidence="1 2">
    <name type="scientific">Babesia bigemina</name>
    <dbReference type="NCBI Taxonomy" id="5866"/>
    <lineage>
        <taxon>Eukaryota</taxon>
        <taxon>Sar</taxon>
        <taxon>Alveolata</taxon>
        <taxon>Apicomplexa</taxon>
        <taxon>Aconoidasida</taxon>
        <taxon>Piroplasmida</taxon>
        <taxon>Babesiidae</taxon>
        <taxon>Babesia</taxon>
    </lineage>
</organism>
<dbReference type="Proteomes" id="UP000033188">
    <property type="component" value="Chromosome 2"/>
</dbReference>
<dbReference type="EMBL" id="LK391708">
    <property type="protein sequence ID" value="CDR95576.1"/>
    <property type="molecule type" value="Genomic_DNA"/>
</dbReference>
<keyword evidence="2" id="KW-1185">Reference proteome</keyword>